<sequence length="311" mass="35118">MILKLVYLSCMPHAQCILKGRRKNTGKKMATKGCCREEGLNRGAWTSHEDKLLSDYIMVHGPGRWRSLPANAGLNRCGKSCRLRWLNYLRPDIKRGNITKEEEELIIRLHKLLGNRWSLIAGRLPGRTDNEIKNYWNTYLRKKVSGSSSQQQFSSRTRKTPFQKSKSGKKESSSEVHVIRTKAVRCTKTLLAAQVPEHAKNNSPDAFRPSATFKHGYLSDSIGNNVAPPPLKQYECGSRTMEIMQNSLFSQAAKGHFYISDNSLHDSGSVASANKDIHIEGIYSSEIEEGDGLHPFFDNDIWDSLLMPPEI</sequence>
<evidence type="ECO:0000256" key="5">
    <source>
        <dbReference type="ARBA" id="ARBA00023159"/>
    </source>
</evidence>
<evidence type="ECO:0000256" key="10">
    <source>
        <dbReference type="ARBA" id="ARBA00080223"/>
    </source>
</evidence>
<keyword evidence="14" id="KW-1185">Reference proteome</keyword>
<comment type="function">
    <text evidence="8">Transcription activator involved in the spatiotemporal regulation of flavonoid biosynthesis specifically in the corms of Montbretia. Activates the promoters of enzymes involved in the biosynthesis of the flavonol kaempferol and the flavonol-glycoside kaempferol-rhamnoside.</text>
</comment>
<evidence type="ECO:0000256" key="7">
    <source>
        <dbReference type="ARBA" id="ARBA00023242"/>
    </source>
</evidence>
<dbReference type="SMART" id="SM00717">
    <property type="entry name" value="SANT"/>
    <property type="match status" value="2"/>
</dbReference>
<dbReference type="PROSITE" id="PS51294">
    <property type="entry name" value="HTH_MYB"/>
    <property type="match status" value="2"/>
</dbReference>
<dbReference type="InterPro" id="IPR015495">
    <property type="entry name" value="Myb_TF_plants"/>
</dbReference>
<evidence type="ECO:0000313" key="15">
    <source>
        <dbReference type="RefSeq" id="XP_038970680.1"/>
    </source>
</evidence>
<dbReference type="RefSeq" id="XP_038970680.1">
    <property type="nucleotide sequence ID" value="XM_039114752.1"/>
</dbReference>
<dbReference type="InterPro" id="IPR001005">
    <property type="entry name" value="SANT/Myb"/>
</dbReference>
<keyword evidence="7" id="KW-0539">Nucleus</keyword>
<dbReference type="SUPFAM" id="SSF46689">
    <property type="entry name" value="Homeodomain-like"/>
    <property type="match status" value="1"/>
</dbReference>
<evidence type="ECO:0000256" key="4">
    <source>
        <dbReference type="ARBA" id="ARBA00023125"/>
    </source>
</evidence>
<evidence type="ECO:0000259" key="13">
    <source>
        <dbReference type="PROSITE" id="PS51294"/>
    </source>
</evidence>
<proteinExistence type="predicted"/>
<dbReference type="PANTHER" id="PTHR47999">
    <property type="entry name" value="TRANSCRIPTION FACTOR MYB8-RELATED-RELATED"/>
    <property type="match status" value="1"/>
</dbReference>
<accession>A0A8B8Z9E3</accession>
<evidence type="ECO:0000256" key="8">
    <source>
        <dbReference type="ARBA" id="ARBA00060288"/>
    </source>
</evidence>
<keyword evidence="3" id="KW-0805">Transcription regulation</keyword>
<dbReference type="GO" id="GO:0005634">
    <property type="term" value="C:nucleus"/>
    <property type="evidence" value="ECO:0007669"/>
    <property type="project" value="UniProtKB-SubCell"/>
</dbReference>
<evidence type="ECO:0000256" key="2">
    <source>
        <dbReference type="ARBA" id="ARBA00022737"/>
    </source>
</evidence>
<protein>
    <recommendedName>
        <fullName evidence="9">Transcription factor MYB1</fullName>
    </recommendedName>
    <alternativeName>
        <fullName evidence="10">Myb-related protein 1</fullName>
    </alternativeName>
</protein>
<dbReference type="FunFam" id="1.10.10.60:FF:000001">
    <property type="entry name" value="MYB-related transcription factor"/>
    <property type="match status" value="1"/>
</dbReference>
<evidence type="ECO:0000256" key="1">
    <source>
        <dbReference type="ARBA" id="ARBA00004123"/>
    </source>
</evidence>
<reference evidence="15" key="2">
    <citation type="submission" date="2025-08" db="UniProtKB">
        <authorList>
            <consortium name="RefSeq"/>
        </authorList>
    </citation>
    <scope>IDENTIFICATION</scope>
    <source>
        <tissue evidence="15">Young leaves</tissue>
    </source>
</reference>
<feature type="region of interest" description="Disordered" evidence="11">
    <location>
        <begin position="147"/>
        <end position="176"/>
    </location>
</feature>
<evidence type="ECO:0000256" key="9">
    <source>
        <dbReference type="ARBA" id="ARBA00070748"/>
    </source>
</evidence>
<feature type="domain" description="Myb-like" evidence="12">
    <location>
        <begin position="37"/>
        <end position="89"/>
    </location>
</feature>
<keyword evidence="6" id="KW-0804">Transcription</keyword>
<comment type="subcellular location">
    <subcellularLocation>
        <location evidence="1">Nucleus</location>
    </subcellularLocation>
</comment>
<dbReference type="Proteomes" id="UP000228380">
    <property type="component" value="Chromosome 17"/>
</dbReference>
<evidence type="ECO:0000256" key="6">
    <source>
        <dbReference type="ARBA" id="ARBA00023163"/>
    </source>
</evidence>
<dbReference type="FunFam" id="1.10.10.60:FF:000302">
    <property type="entry name" value="Transcription factor TT2"/>
    <property type="match status" value="1"/>
</dbReference>
<feature type="domain" description="HTH myb-type" evidence="13">
    <location>
        <begin position="37"/>
        <end position="89"/>
    </location>
</feature>
<evidence type="ECO:0000256" key="11">
    <source>
        <dbReference type="SAM" id="MobiDB-lite"/>
    </source>
</evidence>
<dbReference type="CDD" id="cd00167">
    <property type="entry name" value="SANT"/>
    <property type="match status" value="2"/>
</dbReference>
<dbReference type="InterPro" id="IPR009057">
    <property type="entry name" value="Homeodomain-like_sf"/>
</dbReference>
<reference evidence="14" key="1">
    <citation type="journal article" date="2019" name="Nat. Commun.">
        <title>Genome-wide association mapping of date palm fruit traits.</title>
        <authorList>
            <person name="Hazzouri K.M."/>
            <person name="Gros-Balthazard M."/>
            <person name="Flowers J.M."/>
            <person name="Copetti D."/>
            <person name="Lemansour A."/>
            <person name="Lebrun M."/>
            <person name="Masmoudi K."/>
            <person name="Ferrand S."/>
            <person name="Dhar M.I."/>
            <person name="Fresquez Z.A."/>
            <person name="Rosas U."/>
            <person name="Zhang J."/>
            <person name="Talag J."/>
            <person name="Lee S."/>
            <person name="Kudrna D."/>
            <person name="Powell R.F."/>
            <person name="Leitch I.J."/>
            <person name="Krueger R.R."/>
            <person name="Wing R.A."/>
            <person name="Amiri K.M.A."/>
            <person name="Purugganan M.D."/>
        </authorList>
    </citation>
    <scope>NUCLEOTIDE SEQUENCE [LARGE SCALE GENOMIC DNA]</scope>
    <source>
        <strain evidence="14">cv. Khalas</strain>
    </source>
</reference>
<keyword evidence="4" id="KW-0238">DNA-binding</keyword>
<name>A0A8B8Z9E3_PHODC</name>
<organism evidence="14 15">
    <name type="scientific">Phoenix dactylifera</name>
    <name type="common">Date palm</name>
    <dbReference type="NCBI Taxonomy" id="42345"/>
    <lineage>
        <taxon>Eukaryota</taxon>
        <taxon>Viridiplantae</taxon>
        <taxon>Streptophyta</taxon>
        <taxon>Embryophyta</taxon>
        <taxon>Tracheophyta</taxon>
        <taxon>Spermatophyta</taxon>
        <taxon>Magnoliopsida</taxon>
        <taxon>Liliopsida</taxon>
        <taxon>Arecaceae</taxon>
        <taxon>Coryphoideae</taxon>
        <taxon>Phoeniceae</taxon>
        <taxon>Phoenix</taxon>
    </lineage>
</organism>
<dbReference type="Gene3D" id="1.10.10.60">
    <property type="entry name" value="Homeodomain-like"/>
    <property type="match status" value="2"/>
</dbReference>
<gene>
    <name evidence="15" type="primary">LOC113461070</name>
</gene>
<dbReference type="KEGG" id="pda:113461070"/>
<feature type="domain" description="HTH myb-type" evidence="13">
    <location>
        <begin position="90"/>
        <end position="144"/>
    </location>
</feature>
<evidence type="ECO:0000313" key="14">
    <source>
        <dbReference type="Proteomes" id="UP000228380"/>
    </source>
</evidence>
<dbReference type="PROSITE" id="PS50090">
    <property type="entry name" value="MYB_LIKE"/>
    <property type="match status" value="2"/>
</dbReference>
<keyword evidence="5" id="KW-0010">Activator</keyword>
<evidence type="ECO:0000259" key="12">
    <source>
        <dbReference type="PROSITE" id="PS50090"/>
    </source>
</evidence>
<dbReference type="OrthoDB" id="2143914at2759"/>
<dbReference type="InterPro" id="IPR017930">
    <property type="entry name" value="Myb_dom"/>
</dbReference>
<keyword evidence="2" id="KW-0677">Repeat</keyword>
<feature type="domain" description="Myb-like" evidence="12">
    <location>
        <begin position="90"/>
        <end position="140"/>
    </location>
</feature>
<dbReference type="AlphaFoldDB" id="A0A8B8Z9E3"/>
<dbReference type="Pfam" id="PF00249">
    <property type="entry name" value="Myb_DNA-binding"/>
    <property type="match status" value="2"/>
</dbReference>
<dbReference type="PANTHER" id="PTHR47999:SF86">
    <property type="entry name" value="MYB-RELATED PROTEIN MYB4-LIKE"/>
    <property type="match status" value="1"/>
</dbReference>
<dbReference type="GeneID" id="113461070"/>
<evidence type="ECO:0000256" key="3">
    <source>
        <dbReference type="ARBA" id="ARBA00023015"/>
    </source>
</evidence>
<dbReference type="GO" id="GO:0003677">
    <property type="term" value="F:DNA binding"/>
    <property type="evidence" value="ECO:0007669"/>
    <property type="project" value="UniProtKB-KW"/>
</dbReference>